<proteinExistence type="predicted"/>
<dbReference type="PANTHER" id="PTHR23088">
    <property type="entry name" value="NITRILASE-RELATED"/>
    <property type="match status" value="1"/>
</dbReference>
<dbReference type="PROSITE" id="PS50263">
    <property type="entry name" value="CN_HYDROLASE"/>
    <property type="match status" value="1"/>
</dbReference>
<dbReference type="Gene3D" id="3.60.110.10">
    <property type="entry name" value="Carbon-nitrogen hydrolase"/>
    <property type="match status" value="1"/>
</dbReference>
<name>A0A0A8K6Y0_9HYPH</name>
<accession>A0A0A8K6Y0</accession>
<dbReference type="PANTHER" id="PTHR23088:SF27">
    <property type="entry name" value="DEAMINATED GLUTATHIONE AMIDASE"/>
    <property type="match status" value="1"/>
</dbReference>
<evidence type="ECO:0000256" key="1">
    <source>
        <dbReference type="ARBA" id="ARBA00022801"/>
    </source>
</evidence>
<protein>
    <submittedName>
        <fullName evidence="3">Carbon-nitrogen hydrolase</fullName>
    </submittedName>
</protein>
<dbReference type="HOGENOM" id="CLU_030130_1_2_5"/>
<dbReference type="InterPro" id="IPR036526">
    <property type="entry name" value="C-N_Hydrolase_sf"/>
</dbReference>
<dbReference type="KEGG" id="mcg:GL4_3278"/>
<organism evidence="3 4">
    <name type="scientific">Methyloceanibacter caenitepidi</name>
    <dbReference type="NCBI Taxonomy" id="1384459"/>
    <lineage>
        <taxon>Bacteria</taxon>
        <taxon>Pseudomonadati</taxon>
        <taxon>Pseudomonadota</taxon>
        <taxon>Alphaproteobacteria</taxon>
        <taxon>Hyphomicrobiales</taxon>
        <taxon>Hyphomicrobiaceae</taxon>
        <taxon>Methyloceanibacter</taxon>
    </lineage>
</organism>
<evidence type="ECO:0000313" key="4">
    <source>
        <dbReference type="Proteomes" id="UP000031643"/>
    </source>
</evidence>
<keyword evidence="4" id="KW-1185">Reference proteome</keyword>
<sequence length="310" mass="33437">MLDGSIKTNDRELSMGSKTANRFRSALVQLRAGRVIADNLVSAEALIREAAKGGATYIQTPENTALMELEPELVRSQVQPEGESRPLAVFRALAGEFGIWLHIGSLGVKGGDGRIANRSYLLAPDGTIAARYDKLHMFDVDLPNGETYRESDNYTPGSKAVLARLTPGGVSARLGMTICYDLRFAALYRALAIAGANMIAIPAAFTKHTGEAHWHVLLRSRAIETGAYVFAATQGGLHENGRWTFGHSMIISPWGEILAEAGADPCVVFADIDLALVEEVRARIPALTHGRPFEIEIAAPADDAEKRQAS</sequence>
<dbReference type="Pfam" id="PF00795">
    <property type="entry name" value="CN_hydrolase"/>
    <property type="match status" value="1"/>
</dbReference>
<keyword evidence="1 3" id="KW-0378">Hydrolase</keyword>
<dbReference type="GO" id="GO:0016811">
    <property type="term" value="F:hydrolase activity, acting on carbon-nitrogen (but not peptide) bonds, in linear amides"/>
    <property type="evidence" value="ECO:0007669"/>
    <property type="project" value="InterPro"/>
</dbReference>
<evidence type="ECO:0000259" key="2">
    <source>
        <dbReference type="PROSITE" id="PS50263"/>
    </source>
</evidence>
<dbReference type="Proteomes" id="UP000031643">
    <property type="component" value="Chromosome"/>
</dbReference>
<dbReference type="InterPro" id="IPR003010">
    <property type="entry name" value="C-N_Hydrolase"/>
</dbReference>
<dbReference type="SUPFAM" id="SSF56317">
    <property type="entry name" value="Carbon-nitrogen hydrolase"/>
    <property type="match status" value="1"/>
</dbReference>
<dbReference type="CDD" id="cd07572">
    <property type="entry name" value="nit"/>
    <property type="match status" value="1"/>
</dbReference>
<feature type="domain" description="CN hydrolase" evidence="2">
    <location>
        <begin position="23"/>
        <end position="274"/>
    </location>
</feature>
<dbReference type="AlphaFoldDB" id="A0A0A8K6Y0"/>
<reference evidence="3 4" key="1">
    <citation type="submission" date="2014-09" db="EMBL/GenBank/DDBJ databases">
        <title>Genome sequencing of Methyloceanibacter caenitepidi Gela4.</title>
        <authorList>
            <person name="Takeuchi M."/>
            <person name="Susumu S."/>
            <person name="Kamagata Y."/>
            <person name="Oshima K."/>
            <person name="Hattori M."/>
            <person name="Iwasaki W."/>
        </authorList>
    </citation>
    <scope>NUCLEOTIDE SEQUENCE [LARGE SCALE GENOMIC DNA]</scope>
    <source>
        <strain evidence="3 4">Gela4</strain>
    </source>
</reference>
<dbReference type="STRING" id="1384459.GL4_3278"/>
<dbReference type="InterPro" id="IPR045254">
    <property type="entry name" value="Nit1/2_C-N_Hydrolase"/>
</dbReference>
<dbReference type="EMBL" id="AP014648">
    <property type="protein sequence ID" value="BAQ18703.1"/>
    <property type="molecule type" value="Genomic_DNA"/>
</dbReference>
<evidence type="ECO:0000313" key="3">
    <source>
        <dbReference type="EMBL" id="BAQ18703.1"/>
    </source>
</evidence>
<gene>
    <name evidence="3" type="ORF">GL4_3278</name>
</gene>